<dbReference type="OrthoDB" id="1706490at2"/>
<evidence type="ECO:0000313" key="2">
    <source>
        <dbReference type="EMBL" id="TWH83899.1"/>
    </source>
</evidence>
<dbReference type="AlphaFoldDB" id="A0A562JKZ8"/>
<comment type="caution">
    <text evidence="2">The sequence shown here is derived from an EMBL/GenBank/DDBJ whole genome shotgun (WGS) entry which is preliminary data.</text>
</comment>
<name>A0A562JKZ8_9FIRM</name>
<sequence>MDLKKNNTFFNLLINSLKSKKGWFLLSTTIIFVTTMLIPYILKADEEFFIFFGIFELFVLVFINCLVDNNFLHNDSKLAYYKSKPVPIAEQMSINIVADIIFTTYLLFLIILSVVFQGLRIEMLEVFKFIIPWLAAGVLLVSLSSILAGNTIMAGTMTIFNFCLPLIIYLVIMFVFSILENIVPGFSSSVLMEYFVNKFYNMEYIYFIKYSEDPVDFIYILLLGTILLGITLLIFKFLRKRKNENTGNLIVFDGYKYFVSVLASLIVPAAFSVMSYDNNVLSKITVSILMALLSYYIIVAIIEKTFKISRLSLKVFAVSFVIFTAATGATIMLANQYKGVVPDIENVKMAYVGNDRYVFNYIDDLDEDILNNRDKFLKWQKERGLILFTDKESIENIADLHRELIKGRDYDYGDYYMNNIVISYLMDDGSVVIRDYNITDSDGADNETKDNLAYDIISSEEMKRNKYFYLYDEENYNSENLYCYVTYTDKEGIAADNVDFDEIREYLIKDVDNQSIDVENAFNAIVFYYYDYAIDKKFYSGYTLQIIDKRIQGEKEDRGVDVINLTGFENTLDYLKLK</sequence>
<keyword evidence="3" id="KW-1185">Reference proteome</keyword>
<feature type="transmembrane region" description="Helical" evidence="1">
    <location>
        <begin position="21"/>
        <end position="42"/>
    </location>
</feature>
<feature type="transmembrane region" description="Helical" evidence="1">
    <location>
        <begin position="129"/>
        <end position="147"/>
    </location>
</feature>
<feature type="transmembrane region" description="Helical" evidence="1">
    <location>
        <begin position="48"/>
        <end position="72"/>
    </location>
</feature>
<feature type="transmembrane region" description="Helical" evidence="1">
    <location>
        <begin position="217"/>
        <end position="235"/>
    </location>
</feature>
<keyword evidence="1" id="KW-1133">Transmembrane helix</keyword>
<accession>A0A562JKZ8</accession>
<evidence type="ECO:0000313" key="3">
    <source>
        <dbReference type="Proteomes" id="UP000315343"/>
    </source>
</evidence>
<feature type="transmembrane region" description="Helical" evidence="1">
    <location>
        <begin position="255"/>
        <end position="274"/>
    </location>
</feature>
<feature type="transmembrane region" description="Helical" evidence="1">
    <location>
        <begin position="159"/>
        <end position="179"/>
    </location>
</feature>
<gene>
    <name evidence="2" type="ORF">LY60_00516</name>
</gene>
<organism evidence="2 3">
    <name type="scientific">Sedimentibacter saalensis</name>
    <dbReference type="NCBI Taxonomy" id="130788"/>
    <lineage>
        <taxon>Bacteria</taxon>
        <taxon>Bacillati</taxon>
        <taxon>Bacillota</taxon>
        <taxon>Tissierellia</taxon>
        <taxon>Sedimentibacter</taxon>
    </lineage>
</organism>
<dbReference type="Proteomes" id="UP000315343">
    <property type="component" value="Unassembled WGS sequence"/>
</dbReference>
<protein>
    <submittedName>
        <fullName evidence="2">Uncharacterized protein</fullName>
    </submittedName>
</protein>
<keyword evidence="1" id="KW-0472">Membrane</keyword>
<reference evidence="2 3" key="1">
    <citation type="submission" date="2019-07" db="EMBL/GenBank/DDBJ databases">
        <title>Genomic Encyclopedia of Type Strains, Phase I: the one thousand microbial genomes (KMG-I) project.</title>
        <authorList>
            <person name="Kyrpides N."/>
        </authorList>
    </citation>
    <scope>NUCLEOTIDE SEQUENCE [LARGE SCALE GENOMIC DNA]</scope>
    <source>
        <strain evidence="2 3">DSM 13558</strain>
    </source>
</reference>
<dbReference type="EMBL" id="VLKH01000001">
    <property type="protein sequence ID" value="TWH83899.1"/>
    <property type="molecule type" value="Genomic_DNA"/>
</dbReference>
<evidence type="ECO:0000256" key="1">
    <source>
        <dbReference type="SAM" id="Phobius"/>
    </source>
</evidence>
<feature type="transmembrane region" description="Helical" evidence="1">
    <location>
        <begin position="93"/>
        <end position="117"/>
    </location>
</feature>
<proteinExistence type="predicted"/>
<feature type="transmembrane region" description="Helical" evidence="1">
    <location>
        <begin position="280"/>
        <end position="301"/>
    </location>
</feature>
<dbReference type="RefSeq" id="WP_145079501.1">
    <property type="nucleotide sequence ID" value="NZ_JAYFNS010000026.1"/>
</dbReference>
<feature type="transmembrane region" description="Helical" evidence="1">
    <location>
        <begin position="313"/>
        <end position="334"/>
    </location>
</feature>
<keyword evidence="1" id="KW-0812">Transmembrane</keyword>